<sequence>MSTRDLVQEALHSLEANKGRSLLTILGIVIGIASVIAMTSLIGGIQNSLVKSLGLNAARMVEIYSSQELTDSDVEKLRKLVPQIEQIGIVDSAYSEYKVGDKSYTVMAHGVDSDMLDAVGASKLVAGRVYSQAESQSGSRVALISRGGADQLYGNEQDALGKTIKVSNGEVQIVGVIDGGSDSMGSLTLYMPRETISGLFGDENPSFPSVTALAAEGTDMDELCKTIESKVRAMKGISEDDEYDSVSATSMKSAIDALNSFMGAFSLIMGAVASISLLVGGIGIMNMMLTNVTERIREIGIRRALGASRRDITAQFLAESSALCVTGGLLGILIGYLLAWGLAMFAAGSGVLNELGASGEITPSFSIATVLLAFGVSVGIGVIFGFYPARRAAKLNPVECLRYQ</sequence>
<keyword evidence="10" id="KW-0547">Nucleotide-binding</keyword>
<dbReference type="GO" id="GO:0005524">
    <property type="term" value="F:ATP binding"/>
    <property type="evidence" value="ECO:0007669"/>
    <property type="project" value="UniProtKB-KW"/>
</dbReference>
<feature type="transmembrane region" description="Helical" evidence="7">
    <location>
        <begin position="21"/>
        <end position="45"/>
    </location>
</feature>
<keyword evidence="5 7" id="KW-0472">Membrane</keyword>
<keyword evidence="3 7" id="KW-0812">Transmembrane</keyword>
<evidence type="ECO:0000313" key="11">
    <source>
        <dbReference type="Proteomes" id="UP000095454"/>
    </source>
</evidence>
<accession>A0A174IKE8</accession>
<evidence type="ECO:0000256" key="7">
    <source>
        <dbReference type="SAM" id="Phobius"/>
    </source>
</evidence>
<evidence type="ECO:0000256" key="5">
    <source>
        <dbReference type="ARBA" id="ARBA00023136"/>
    </source>
</evidence>
<keyword evidence="10" id="KW-0378">Hydrolase</keyword>
<dbReference type="InterPro" id="IPR003838">
    <property type="entry name" value="ABC3_permease_C"/>
</dbReference>
<dbReference type="EC" id="3.6.3.-" evidence="10"/>
<evidence type="ECO:0000256" key="3">
    <source>
        <dbReference type="ARBA" id="ARBA00022692"/>
    </source>
</evidence>
<keyword evidence="10" id="KW-0067">ATP-binding</keyword>
<evidence type="ECO:0000256" key="2">
    <source>
        <dbReference type="ARBA" id="ARBA00022475"/>
    </source>
</evidence>
<reference evidence="10 11" key="1">
    <citation type="submission" date="2015-09" db="EMBL/GenBank/DDBJ databases">
        <authorList>
            <consortium name="Pathogen Informatics"/>
        </authorList>
    </citation>
    <scope>NUCLEOTIDE SEQUENCE [LARGE SCALE GENOMIC DNA]</scope>
    <source>
        <strain evidence="10 11">2789STDY5834902</strain>
    </source>
</reference>
<comment type="subcellular location">
    <subcellularLocation>
        <location evidence="1">Cell membrane</location>
        <topology evidence="1">Multi-pass membrane protein</topology>
    </subcellularLocation>
</comment>
<dbReference type="EMBL" id="CZAQ01000003">
    <property type="protein sequence ID" value="CUO85490.1"/>
    <property type="molecule type" value="Genomic_DNA"/>
</dbReference>
<dbReference type="InterPro" id="IPR050250">
    <property type="entry name" value="Macrolide_Exporter_MacB"/>
</dbReference>
<feature type="domain" description="MacB-like periplasmic core" evidence="9">
    <location>
        <begin position="21"/>
        <end position="227"/>
    </location>
</feature>
<organism evidence="10 11">
    <name type="scientific">Collinsella aerofaciens</name>
    <dbReference type="NCBI Taxonomy" id="74426"/>
    <lineage>
        <taxon>Bacteria</taxon>
        <taxon>Bacillati</taxon>
        <taxon>Actinomycetota</taxon>
        <taxon>Coriobacteriia</taxon>
        <taxon>Coriobacteriales</taxon>
        <taxon>Coriobacteriaceae</taxon>
        <taxon>Collinsella</taxon>
    </lineage>
</organism>
<name>A0A174IKE8_9ACTN</name>
<evidence type="ECO:0000313" key="10">
    <source>
        <dbReference type="EMBL" id="CUO85490.1"/>
    </source>
</evidence>
<protein>
    <submittedName>
        <fullName evidence="10">Macrolide export ATP-binding/permease protein MacB</fullName>
        <ecNumber evidence="10">3.6.3.-</ecNumber>
    </submittedName>
</protein>
<evidence type="ECO:0000259" key="9">
    <source>
        <dbReference type="Pfam" id="PF12704"/>
    </source>
</evidence>
<dbReference type="PANTHER" id="PTHR30572:SF4">
    <property type="entry name" value="ABC TRANSPORTER PERMEASE YTRF"/>
    <property type="match status" value="1"/>
</dbReference>
<feature type="transmembrane region" description="Helical" evidence="7">
    <location>
        <begin position="365"/>
        <end position="387"/>
    </location>
</feature>
<evidence type="ECO:0000256" key="4">
    <source>
        <dbReference type="ARBA" id="ARBA00022989"/>
    </source>
</evidence>
<comment type="similarity">
    <text evidence="6">Belongs to the ABC-4 integral membrane protein family.</text>
</comment>
<keyword evidence="2" id="KW-1003">Cell membrane</keyword>
<dbReference type="Proteomes" id="UP000095454">
    <property type="component" value="Unassembled WGS sequence"/>
</dbReference>
<dbReference type="Pfam" id="PF12704">
    <property type="entry name" value="MacB_PCD"/>
    <property type="match status" value="1"/>
</dbReference>
<keyword evidence="4 7" id="KW-1133">Transmembrane helix</keyword>
<feature type="transmembrane region" description="Helical" evidence="7">
    <location>
        <begin position="261"/>
        <end position="289"/>
    </location>
</feature>
<proteinExistence type="inferred from homology"/>
<dbReference type="RefSeq" id="WP_055250393.1">
    <property type="nucleotide sequence ID" value="NZ_CABIXX010000003.1"/>
</dbReference>
<dbReference type="PANTHER" id="PTHR30572">
    <property type="entry name" value="MEMBRANE COMPONENT OF TRANSPORTER-RELATED"/>
    <property type="match status" value="1"/>
</dbReference>
<dbReference type="Pfam" id="PF02687">
    <property type="entry name" value="FtsX"/>
    <property type="match status" value="1"/>
</dbReference>
<feature type="transmembrane region" description="Helical" evidence="7">
    <location>
        <begin position="322"/>
        <end position="345"/>
    </location>
</feature>
<dbReference type="AlphaFoldDB" id="A0A174IKE8"/>
<evidence type="ECO:0000256" key="6">
    <source>
        <dbReference type="ARBA" id="ARBA00038076"/>
    </source>
</evidence>
<feature type="domain" description="ABC3 transporter permease C-terminal" evidence="8">
    <location>
        <begin position="272"/>
        <end position="397"/>
    </location>
</feature>
<gene>
    <name evidence="10" type="primary">macB_2</name>
    <name evidence="10" type="ORF">ERS852514_00296</name>
</gene>
<dbReference type="GO" id="GO:0016787">
    <property type="term" value="F:hydrolase activity"/>
    <property type="evidence" value="ECO:0007669"/>
    <property type="project" value="UniProtKB-KW"/>
</dbReference>
<dbReference type="GO" id="GO:0022857">
    <property type="term" value="F:transmembrane transporter activity"/>
    <property type="evidence" value="ECO:0007669"/>
    <property type="project" value="TreeGrafter"/>
</dbReference>
<dbReference type="InterPro" id="IPR025857">
    <property type="entry name" value="MacB_PCD"/>
</dbReference>
<dbReference type="GO" id="GO:0005886">
    <property type="term" value="C:plasma membrane"/>
    <property type="evidence" value="ECO:0007669"/>
    <property type="project" value="UniProtKB-SubCell"/>
</dbReference>
<evidence type="ECO:0000256" key="1">
    <source>
        <dbReference type="ARBA" id="ARBA00004651"/>
    </source>
</evidence>
<evidence type="ECO:0000259" key="8">
    <source>
        <dbReference type="Pfam" id="PF02687"/>
    </source>
</evidence>